<protein>
    <submittedName>
        <fullName evidence="1">Uncharacterized protein</fullName>
    </submittedName>
</protein>
<organism evidence="1 2">
    <name type="scientific">Candidatus Uhrbacteria bacterium CG22_combo_CG10-13_8_21_14_all_47_17</name>
    <dbReference type="NCBI Taxonomy" id="1975041"/>
    <lineage>
        <taxon>Bacteria</taxon>
        <taxon>Candidatus Uhriibacteriota</taxon>
    </lineage>
</organism>
<proteinExistence type="predicted"/>
<dbReference type="EMBL" id="PCSZ01000070">
    <property type="protein sequence ID" value="PIP60330.1"/>
    <property type="molecule type" value="Genomic_DNA"/>
</dbReference>
<name>A0A2H0BTF0_9BACT</name>
<reference evidence="1 2" key="1">
    <citation type="submission" date="2017-09" db="EMBL/GenBank/DDBJ databases">
        <title>Depth-based differentiation of microbial function through sediment-hosted aquifers and enrichment of novel symbionts in the deep terrestrial subsurface.</title>
        <authorList>
            <person name="Probst A.J."/>
            <person name="Ladd B."/>
            <person name="Jarett J.K."/>
            <person name="Geller-Mcgrath D.E."/>
            <person name="Sieber C.M."/>
            <person name="Emerson J.B."/>
            <person name="Anantharaman K."/>
            <person name="Thomas B.C."/>
            <person name="Malmstrom R."/>
            <person name="Stieglmeier M."/>
            <person name="Klingl A."/>
            <person name="Woyke T."/>
            <person name="Ryan C.M."/>
            <person name="Banfield J.F."/>
        </authorList>
    </citation>
    <scope>NUCLEOTIDE SEQUENCE [LARGE SCALE GENOMIC DNA]</scope>
    <source>
        <strain evidence="1">CG22_combo_CG10-13_8_21_14_all_47_17</strain>
    </source>
</reference>
<sequence length="144" mass="17181">MEYVSVTIPKATLKDMHKSLLMQHIVEEQIRHEHGLEASDYPASLLEIEKILGISPEMARELSYEIEDQLWEYSWYTYTDEWAWFRAQKDLLKDLGEKAKQVKQDELERRIDAIYRKKFDTFVGEIDMHEELTLRKNSSKKRAS</sequence>
<evidence type="ECO:0000313" key="2">
    <source>
        <dbReference type="Proteomes" id="UP000231581"/>
    </source>
</evidence>
<dbReference type="AlphaFoldDB" id="A0A2H0BTF0"/>
<gene>
    <name evidence="1" type="ORF">COX00_03890</name>
</gene>
<evidence type="ECO:0000313" key="1">
    <source>
        <dbReference type="EMBL" id="PIP60330.1"/>
    </source>
</evidence>
<dbReference type="Proteomes" id="UP000231581">
    <property type="component" value="Unassembled WGS sequence"/>
</dbReference>
<accession>A0A2H0BTF0</accession>
<comment type="caution">
    <text evidence="1">The sequence shown here is derived from an EMBL/GenBank/DDBJ whole genome shotgun (WGS) entry which is preliminary data.</text>
</comment>